<protein>
    <submittedName>
        <fullName evidence="3">Putative peptidoglycan binding domain-containing protein</fullName>
    </submittedName>
</protein>
<evidence type="ECO:0000259" key="2">
    <source>
        <dbReference type="Pfam" id="PF01471"/>
    </source>
</evidence>
<sequence>MEKRMSAFMLAILLLFVPAQAGAALGGETLHPGDRGEDVEELQEALQQGGFHSGKTDGVYGSVTASSVKAFQKYEGLTTDGVAGEATLEKLS</sequence>
<dbReference type="InterPro" id="IPR036366">
    <property type="entry name" value="PGBDSf"/>
</dbReference>
<dbReference type="Pfam" id="PF01471">
    <property type="entry name" value="PG_binding_1"/>
    <property type="match status" value="1"/>
</dbReference>
<keyword evidence="1" id="KW-0732">Signal</keyword>
<name>A0A1H2UM75_9BACI</name>
<organism evidence="3 4">
    <name type="scientific">Marinococcus luteus</name>
    <dbReference type="NCBI Taxonomy" id="1122204"/>
    <lineage>
        <taxon>Bacteria</taxon>
        <taxon>Bacillati</taxon>
        <taxon>Bacillota</taxon>
        <taxon>Bacilli</taxon>
        <taxon>Bacillales</taxon>
        <taxon>Bacillaceae</taxon>
        <taxon>Marinococcus</taxon>
    </lineage>
</organism>
<evidence type="ECO:0000313" key="3">
    <source>
        <dbReference type="EMBL" id="SDW56689.1"/>
    </source>
</evidence>
<proteinExistence type="predicted"/>
<feature type="signal peptide" evidence="1">
    <location>
        <begin position="1"/>
        <end position="23"/>
    </location>
</feature>
<dbReference type="SUPFAM" id="SSF47090">
    <property type="entry name" value="PGBD-like"/>
    <property type="match status" value="1"/>
</dbReference>
<dbReference type="Gene3D" id="1.10.101.10">
    <property type="entry name" value="PGBD-like superfamily/PGBD"/>
    <property type="match status" value="1"/>
</dbReference>
<dbReference type="InterPro" id="IPR002477">
    <property type="entry name" value="Peptidoglycan-bd-like"/>
</dbReference>
<dbReference type="Proteomes" id="UP000199488">
    <property type="component" value="Unassembled WGS sequence"/>
</dbReference>
<evidence type="ECO:0000256" key="1">
    <source>
        <dbReference type="SAM" id="SignalP"/>
    </source>
</evidence>
<reference evidence="3 4" key="1">
    <citation type="submission" date="2016-10" db="EMBL/GenBank/DDBJ databases">
        <authorList>
            <person name="de Groot N.N."/>
        </authorList>
    </citation>
    <scope>NUCLEOTIDE SEQUENCE [LARGE SCALE GENOMIC DNA]</scope>
    <source>
        <strain evidence="3 4">DSM 23126</strain>
    </source>
</reference>
<dbReference type="EMBL" id="FNNC01000003">
    <property type="protein sequence ID" value="SDW56689.1"/>
    <property type="molecule type" value="Genomic_DNA"/>
</dbReference>
<gene>
    <name evidence="3" type="ORF">SAMN05421781_1770</name>
</gene>
<dbReference type="AlphaFoldDB" id="A0A1H2UM75"/>
<dbReference type="RefSeq" id="WP_091613902.1">
    <property type="nucleotide sequence ID" value="NZ_FNNC01000003.1"/>
</dbReference>
<evidence type="ECO:0000313" key="4">
    <source>
        <dbReference type="Proteomes" id="UP000199488"/>
    </source>
</evidence>
<dbReference type="OrthoDB" id="9813118at2"/>
<dbReference type="STRING" id="1122204.SAMN05421781_1770"/>
<dbReference type="InterPro" id="IPR036365">
    <property type="entry name" value="PGBD-like_sf"/>
</dbReference>
<feature type="domain" description="Peptidoglycan binding-like" evidence="2">
    <location>
        <begin position="35"/>
        <end position="91"/>
    </location>
</feature>
<accession>A0A1H2UM75</accession>
<keyword evidence="4" id="KW-1185">Reference proteome</keyword>
<feature type="chain" id="PRO_5011473197" evidence="1">
    <location>
        <begin position="24"/>
        <end position="92"/>
    </location>
</feature>